<dbReference type="OrthoDB" id="10601960at2759"/>
<protein>
    <submittedName>
        <fullName evidence="1">Uncharacterized protein</fullName>
    </submittedName>
</protein>
<gene>
    <name evidence="1" type="ORF">TVAG_275360</name>
</gene>
<dbReference type="VEuPathDB" id="TrichDB:TVAG_275360"/>
<reference evidence="1" key="1">
    <citation type="submission" date="2006-10" db="EMBL/GenBank/DDBJ databases">
        <authorList>
            <person name="Amadeo P."/>
            <person name="Zhao Q."/>
            <person name="Wortman J."/>
            <person name="Fraser-Liggett C."/>
            <person name="Carlton J."/>
        </authorList>
    </citation>
    <scope>NUCLEOTIDE SEQUENCE</scope>
    <source>
        <strain evidence="1">G3</strain>
    </source>
</reference>
<dbReference type="EMBL" id="DS113691">
    <property type="protein sequence ID" value="EAX98026.1"/>
    <property type="molecule type" value="Genomic_DNA"/>
</dbReference>
<dbReference type="RefSeq" id="XP_001310956.1">
    <property type="nucleotide sequence ID" value="XM_001310955.1"/>
</dbReference>
<evidence type="ECO:0000313" key="1">
    <source>
        <dbReference type="EMBL" id="EAX98026.1"/>
    </source>
</evidence>
<dbReference type="SUPFAM" id="SSF48371">
    <property type="entry name" value="ARM repeat"/>
    <property type="match status" value="1"/>
</dbReference>
<organism evidence="1 2">
    <name type="scientific">Trichomonas vaginalis (strain ATCC PRA-98 / G3)</name>
    <dbReference type="NCBI Taxonomy" id="412133"/>
    <lineage>
        <taxon>Eukaryota</taxon>
        <taxon>Metamonada</taxon>
        <taxon>Parabasalia</taxon>
        <taxon>Trichomonadida</taxon>
        <taxon>Trichomonadidae</taxon>
        <taxon>Trichomonas</taxon>
    </lineage>
</organism>
<name>A2FAP0_TRIV3</name>
<reference evidence="1" key="2">
    <citation type="journal article" date="2007" name="Science">
        <title>Draft genome sequence of the sexually transmitted pathogen Trichomonas vaginalis.</title>
        <authorList>
            <person name="Carlton J.M."/>
            <person name="Hirt R.P."/>
            <person name="Silva J.C."/>
            <person name="Delcher A.L."/>
            <person name="Schatz M."/>
            <person name="Zhao Q."/>
            <person name="Wortman J.R."/>
            <person name="Bidwell S.L."/>
            <person name="Alsmark U.C.M."/>
            <person name="Besteiro S."/>
            <person name="Sicheritz-Ponten T."/>
            <person name="Noel C.J."/>
            <person name="Dacks J.B."/>
            <person name="Foster P.G."/>
            <person name="Simillion C."/>
            <person name="Van de Peer Y."/>
            <person name="Miranda-Saavedra D."/>
            <person name="Barton G.J."/>
            <person name="Westrop G.D."/>
            <person name="Mueller S."/>
            <person name="Dessi D."/>
            <person name="Fiori P.L."/>
            <person name="Ren Q."/>
            <person name="Paulsen I."/>
            <person name="Zhang H."/>
            <person name="Bastida-Corcuera F.D."/>
            <person name="Simoes-Barbosa A."/>
            <person name="Brown M.T."/>
            <person name="Hayes R.D."/>
            <person name="Mukherjee M."/>
            <person name="Okumura C.Y."/>
            <person name="Schneider R."/>
            <person name="Smith A.J."/>
            <person name="Vanacova S."/>
            <person name="Villalvazo M."/>
            <person name="Haas B.J."/>
            <person name="Pertea M."/>
            <person name="Feldblyum T.V."/>
            <person name="Utterback T.R."/>
            <person name="Shu C.L."/>
            <person name="Osoegawa K."/>
            <person name="de Jong P.J."/>
            <person name="Hrdy I."/>
            <person name="Horvathova L."/>
            <person name="Zubacova Z."/>
            <person name="Dolezal P."/>
            <person name="Malik S.B."/>
            <person name="Logsdon J.M. Jr."/>
            <person name="Henze K."/>
            <person name="Gupta A."/>
            <person name="Wang C.C."/>
            <person name="Dunne R.L."/>
            <person name="Upcroft J.A."/>
            <person name="Upcroft P."/>
            <person name="White O."/>
            <person name="Salzberg S.L."/>
            <person name="Tang P."/>
            <person name="Chiu C.-H."/>
            <person name="Lee Y.-S."/>
            <person name="Embley T.M."/>
            <person name="Coombs G.H."/>
            <person name="Mottram J.C."/>
            <person name="Tachezy J."/>
            <person name="Fraser-Liggett C.M."/>
            <person name="Johnson P.J."/>
        </authorList>
    </citation>
    <scope>NUCLEOTIDE SEQUENCE [LARGE SCALE GENOMIC DNA]</scope>
    <source>
        <strain evidence="1">G3</strain>
    </source>
</reference>
<proteinExistence type="predicted"/>
<sequence>MESVIENLNEIINSKRLLEPSKTIDTVLIRFQENLPATLSDKQVDMYDRYLIKLLNANGGDISSRCAINIGNHLSEIYERRKLPKFFNLLQRLNEKPTQSVIYAIGKVIERVGAHSKSALPAIIDKLLGMRQSLHVAACYALKCIIDVSPESVTKNADKIFKFASSYINEIDEASQLLANQLIRAVVTYEVVNIRKIRKVLQQAMFVARSTFVVEIAASSAGATAQRILAPIDKINDKKLQQKTWKDTFDFLSDFKENFDSVFKYFLDLLEPAFVYNNAKALFEFALSVNPQSMAKVNEFFGKDVRSELFRTLVTHAAPNITYLKAASFDEDSTRETAGIGVSMLLSTNIEERNSACSFFVLLAKKYPEIALENLQAGAQFLSAPPSKGDNLALQYNNMAELCAIILSVIEDREAAVKKVEPYIKRYVEFQSKRVKNAAIAAPLLIICGCMPEFEFSNDGSAFIDHFNNLLKNDLHNEHKSNVVGSRYCETALFYLVTHDHHQAEAITRSCLPYLSRMTPAGRLFLLKLCSKFKIQSAFDIFYKLVNANCITRPYALHLMSPMYTPKDYFTPRKGIAPNIGSLLFVPDEIVFGQAIIETLPEAFKNLSLEDRKIKLEQLIDEKVKHPMYAILLQLYKTCPNDMPEDFHNHMLKELFVKHITIEESQILSECIALHVKQFLDSFKEVSQYLDRRNSYSLCFLVASISKHVTLSDSVITLFLYSMQVAIKDPNLYTYALHALCEIYETLSQQLAAMMVGDAQCQVILKCMYSMPTADPHSLMLIERCVERLVPILLPFLSSESTFELLFLVIQCFRNTPVPFASEFFHLVLRASLAFSPRLLSKFTLKFPPKNSSAELKLSVCGAMSDASHISPLSDENFDLIPSVLILLQRTKDQRASQFVVSLARSTSESRMSDWLSLSKTVLSSNKMPEFGSATVQPNTKVKACALDFTRSLLPALAKQKELKTECLDDMMTSTIRAVETHKIELHEIAYQTLSDVITNFSQRTTDNCPILELYESQFSIACKHAFPSSLDVAANFITTFLQFLFSSESNNSRSEIMHSVVSGLEKVGKKSFGYLDIASKVVEICSTRPNLVKEFGKFFELIGGNFKEWLIECVRIRTNKNCPWEQLSSFRAQFSHFYSRFLLSCVWLRSYSPQLIDTETLAAFLSLEATTASETWRVSAGVSASTALLENYKQDISKEMLIHLIHVVCDAVCRNTILLKPLTSSFVIAACKCNGAYDNALGLLNAVIREKCGALALSSVLMLKSHEVLKYAEQISSYIVQSLNANEFKCNEAICAATILMDLLDDEDMFNDVIAEFLLAQDTKFGLIVCRRGLTKFPGCAAASSVARLCKRAILDGGIDLAAFLLARSDPIALDVLSRGVLSSAVAKLEKLGPNSASNVIDFITFCINNIFYDNTFDCTAIVNAIFDTVCKWGPSKTYGLKVTAAFARLVTMINDNITVDDIDEDKMRMAMSILKKHDALNSKPKPEQISLKVFSTNVKRRNDNDGEWQDLDDSSDFE</sequence>
<dbReference type="Proteomes" id="UP000001542">
    <property type="component" value="Unassembled WGS sequence"/>
</dbReference>
<dbReference type="InterPro" id="IPR016024">
    <property type="entry name" value="ARM-type_fold"/>
</dbReference>
<keyword evidence="2" id="KW-1185">Reference proteome</keyword>
<accession>A2FAP0</accession>
<dbReference type="VEuPathDB" id="TrichDB:TVAGG3_0310730"/>
<dbReference type="InParanoid" id="A2FAP0"/>
<evidence type="ECO:0000313" key="2">
    <source>
        <dbReference type="Proteomes" id="UP000001542"/>
    </source>
</evidence>
<dbReference type="KEGG" id="tva:4755816"/>